<dbReference type="PANTHER" id="PTHR43618">
    <property type="entry name" value="7-ALPHA-HYDROXYSTEROID DEHYDROGENASE"/>
    <property type="match status" value="1"/>
</dbReference>
<evidence type="ECO:0000256" key="3">
    <source>
        <dbReference type="ARBA" id="ARBA00023002"/>
    </source>
</evidence>
<dbReference type="Pfam" id="PF00106">
    <property type="entry name" value="adh_short"/>
    <property type="match status" value="1"/>
</dbReference>
<reference evidence="4 5" key="1">
    <citation type="journal article" name="Sci. Rep.">
        <title>Telomere-to-telomere assembled and centromere annotated genomes of the two main subspecies of the button mushroom Agaricus bisporus reveal especially polymorphic chromosome ends.</title>
        <authorList>
            <person name="Sonnenberg A.S.M."/>
            <person name="Sedaghat-Telgerd N."/>
            <person name="Lavrijssen B."/>
            <person name="Ohm R.A."/>
            <person name="Hendrickx P.M."/>
            <person name="Scholtmeijer K."/>
            <person name="Baars J.J.P."/>
            <person name="van Peer A."/>
        </authorList>
    </citation>
    <scope>NUCLEOTIDE SEQUENCE [LARGE SCALE GENOMIC DNA]</scope>
    <source>
        <strain evidence="4 5">H119_p4</strain>
    </source>
</reference>
<dbReference type="PANTHER" id="PTHR43618:SF4">
    <property type="entry name" value="SHORT CHAIN DEHYDROGENASE_REDUCTASE FAMILY (AFU_ORTHOLOGUE AFUA_7G04540)"/>
    <property type="match status" value="1"/>
</dbReference>
<evidence type="ECO:0000313" key="4">
    <source>
        <dbReference type="EMBL" id="KAF7763526.1"/>
    </source>
</evidence>
<dbReference type="PRINTS" id="PR00081">
    <property type="entry name" value="GDHRDH"/>
</dbReference>
<name>A0A8H7C5W8_AGABI</name>
<dbReference type="AlphaFoldDB" id="A0A8H7C5W8"/>
<proteinExistence type="inferred from homology"/>
<dbReference type="Gene3D" id="3.40.50.720">
    <property type="entry name" value="NAD(P)-binding Rossmann-like Domain"/>
    <property type="match status" value="1"/>
</dbReference>
<dbReference type="InterPro" id="IPR052178">
    <property type="entry name" value="Sec_Metab_Biosynth_SDR"/>
</dbReference>
<dbReference type="InterPro" id="IPR036291">
    <property type="entry name" value="NAD(P)-bd_dom_sf"/>
</dbReference>
<dbReference type="CDD" id="cd05233">
    <property type="entry name" value="SDR_c"/>
    <property type="match status" value="1"/>
</dbReference>
<evidence type="ECO:0000256" key="1">
    <source>
        <dbReference type="ARBA" id="ARBA00006484"/>
    </source>
</evidence>
<evidence type="ECO:0000313" key="5">
    <source>
        <dbReference type="Proteomes" id="UP000629468"/>
    </source>
</evidence>
<dbReference type="SUPFAM" id="SSF51735">
    <property type="entry name" value="NAD(P)-binding Rossmann-fold domains"/>
    <property type="match status" value="1"/>
</dbReference>
<sequence length="319" mass="33961">MTDTKSILNGLTVQNLFDLRGVVAVVTGGASGIGLMISSTLMANGAKVYIVDKDQERIDRVPKLYNEGATPQMGSLIGIQADISQKSEATRLANHISSLEPNGITALFNNAGVLTGAFKRPDPKTNPTAQDFVKALFDDVPEHTFTDSYKVNAVGPYWLTFAFLPLLEKRKLYQEANAEKIQANGGRGYVPSIIMTSSMNGWTKDLATAGSSFPYSFSKSAIGTGTAALAHELLPLGIRVNGIAPGLFPSEMASPGTSNPLGISSTSGRDFPFVTPANRDGGTRHDMGMLALFLISNWFVNGETVLIDGGTLLKHPSAY</sequence>
<dbReference type="EMBL" id="JABXXO010000011">
    <property type="protein sequence ID" value="KAF7763526.1"/>
    <property type="molecule type" value="Genomic_DNA"/>
</dbReference>
<evidence type="ECO:0008006" key="6">
    <source>
        <dbReference type="Google" id="ProtNLM"/>
    </source>
</evidence>
<organism evidence="4 5">
    <name type="scientific">Agaricus bisporus var. burnettii</name>
    <dbReference type="NCBI Taxonomy" id="192524"/>
    <lineage>
        <taxon>Eukaryota</taxon>
        <taxon>Fungi</taxon>
        <taxon>Dikarya</taxon>
        <taxon>Basidiomycota</taxon>
        <taxon>Agaricomycotina</taxon>
        <taxon>Agaricomycetes</taxon>
        <taxon>Agaricomycetidae</taxon>
        <taxon>Agaricales</taxon>
        <taxon>Agaricineae</taxon>
        <taxon>Agaricaceae</taxon>
        <taxon>Agaricus</taxon>
    </lineage>
</organism>
<keyword evidence="2" id="KW-0521">NADP</keyword>
<keyword evidence="3" id="KW-0560">Oxidoreductase</keyword>
<protein>
    <recommendedName>
        <fullName evidence="6">NAD(P)-binding protein</fullName>
    </recommendedName>
</protein>
<dbReference type="GO" id="GO:0016491">
    <property type="term" value="F:oxidoreductase activity"/>
    <property type="evidence" value="ECO:0007669"/>
    <property type="project" value="UniProtKB-KW"/>
</dbReference>
<accession>A0A8H7C5W8</accession>
<dbReference type="InterPro" id="IPR002347">
    <property type="entry name" value="SDR_fam"/>
</dbReference>
<comment type="caution">
    <text evidence="4">The sequence shown here is derived from an EMBL/GenBank/DDBJ whole genome shotgun (WGS) entry which is preliminary data.</text>
</comment>
<comment type="similarity">
    <text evidence="1">Belongs to the short-chain dehydrogenases/reductases (SDR) family.</text>
</comment>
<gene>
    <name evidence="4" type="ORF">Agabi119p4_8063</name>
</gene>
<dbReference type="Proteomes" id="UP000629468">
    <property type="component" value="Unassembled WGS sequence"/>
</dbReference>
<evidence type="ECO:0000256" key="2">
    <source>
        <dbReference type="ARBA" id="ARBA00022857"/>
    </source>
</evidence>